<comment type="caution">
    <text evidence="1">The sequence shown here is derived from an EMBL/GenBank/DDBJ whole genome shotgun (WGS) entry which is preliminary data.</text>
</comment>
<dbReference type="AlphaFoldDB" id="A0A4D4L5W4"/>
<dbReference type="EMBL" id="BJHW01000001">
    <property type="protein sequence ID" value="GDY53393.1"/>
    <property type="molecule type" value="Genomic_DNA"/>
</dbReference>
<gene>
    <name evidence="1" type="ORF">SVIO_040160</name>
</gene>
<reference evidence="1 2" key="1">
    <citation type="journal article" date="2020" name="Int. J. Syst. Evol. Microbiol.">
        <title>Reclassification of Streptomyces castelarensis and Streptomyces sporoclivatus as later heterotypic synonyms of Streptomyces antimycoticus.</title>
        <authorList>
            <person name="Komaki H."/>
            <person name="Tamura T."/>
        </authorList>
    </citation>
    <scope>NUCLEOTIDE SEQUENCE [LARGE SCALE GENOMIC DNA]</scope>
    <source>
        <strain evidence="1 2">NBRC 13459</strain>
    </source>
</reference>
<accession>A0A4D4L5W4</accession>
<protein>
    <submittedName>
        <fullName evidence="1">Uncharacterized protein</fullName>
    </submittedName>
</protein>
<organism evidence="1 2">
    <name type="scientific">Streptomyces violaceusniger</name>
    <dbReference type="NCBI Taxonomy" id="68280"/>
    <lineage>
        <taxon>Bacteria</taxon>
        <taxon>Bacillati</taxon>
        <taxon>Actinomycetota</taxon>
        <taxon>Actinomycetes</taxon>
        <taxon>Kitasatosporales</taxon>
        <taxon>Streptomycetaceae</taxon>
        <taxon>Streptomyces</taxon>
        <taxon>Streptomyces violaceusniger group</taxon>
    </lineage>
</organism>
<evidence type="ECO:0000313" key="1">
    <source>
        <dbReference type="EMBL" id="GDY53393.1"/>
    </source>
</evidence>
<sequence length="54" mass="5903">MPLLRDLLAAHLDQHPMTDTAGLLTGSDGILLTLHTLSPTRRVPPTWTTCLLLN</sequence>
<keyword evidence="2" id="KW-1185">Reference proteome</keyword>
<name>A0A4D4L5W4_STRVO</name>
<proteinExistence type="predicted"/>
<dbReference type="Proteomes" id="UP000301309">
    <property type="component" value="Unassembled WGS sequence"/>
</dbReference>
<evidence type="ECO:0000313" key="2">
    <source>
        <dbReference type="Proteomes" id="UP000301309"/>
    </source>
</evidence>